<reference evidence="5" key="1">
    <citation type="journal article" date="2015" name="PLoS Genet.">
        <title>Genome Sequence and Transcriptome Analyses of Chrysochromulina tobin: Metabolic Tools for Enhanced Algal Fitness in the Prominent Order Prymnesiales (Haptophyceae).</title>
        <authorList>
            <person name="Hovde B.T."/>
            <person name="Deodato C.R."/>
            <person name="Hunsperger H.M."/>
            <person name="Ryken S.A."/>
            <person name="Yost W."/>
            <person name="Jha R.K."/>
            <person name="Patterson J."/>
            <person name="Monnat R.J. Jr."/>
            <person name="Barlow S.B."/>
            <person name="Starkenburg S.R."/>
            <person name="Cattolico R.A."/>
        </authorList>
    </citation>
    <scope>NUCLEOTIDE SEQUENCE</scope>
    <source>
        <strain evidence="5">CCMP291</strain>
    </source>
</reference>
<dbReference type="Proteomes" id="UP000037460">
    <property type="component" value="Unassembled WGS sequence"/>
</dbReference>
<protein>
    <recommendedName>
        <fullName evidence="3">ShKT domain-containing protein</fullName>
    </recommendedName>
</protein>
<dbReference type="PROSITE" id="PS51670">
    <property type="entry name" value="SHKT"/>
    <property type="match status" value="1"/>
</dbReference>
<feature type="domain" description="ShKT" evidence="3">
    <location>
        <begin position="358"/>
        <end position="392"/>
    </location>
</feature>
<evidence type="ECO:0000259" key="3">
    <source>
        <dbReference type="PROSITE" id="PS51670"/>
    </source>
</evidence>
<dbReference type="InterPro" id="IPR003582">
    <property type="entry name" value="ShKT_dom"/>
</dbReference>
<dbReference type="AlphaFoldDB" id="A0A0M0JCF0"/>
<evidence type="ECO:0000256" key="2">
    <source>
        <dbReference type="SAM" id="SignalP"/>
    </source>
</evidence>
<name>A0A0M0JCF0_9EUKA</name>
<feature type="region of interest" description="Disordered" evidence="1">
    <location>
        <begin position="159"/>
        <end position="189"/>
    </location>
</feature>
<dbReference type="Pfam" id="PF01549">
    <property type="entry name" value="ShK"/>
    <property type="match status" value="1"/>
</dbReference>
<accession>A0A0M0JCF0</accession>
<comment type="caution">
    <text evidence="4">The sequence shown here is derived from an EMBL/GenBank/DDBJ whole genome shotgun (WGS) entry which is preliminary data.</text>
</comment>
<feature type="region of interest" description="Disordered" evidence="1">
    <location>
        <begin position="244"/>
        <end position="288"/>
    </location>
</feature>
<gene>
    <name evidence="4" type="ORF">Ctob_010320</name>
</gene>
<evidence type="ECO:0000313" key="4">
    <source>
        <dbReference type="EMBL" id="KOO23898.1"/>
    </source>
</evidence>
<keyword evidence="2" id="KW-0732">Signal</keyword>
<keyword evidence="5" id="KW-1185">Reference proteome</keyword>
<proteinExistence type="predicted"/>
<dbReference type="SMART" id="SM00254">
    <property type="entry name" value="ShKT"/>
    <property type="match status" value="2"/>
</dbReference>
<dbReference type="EMBL" id="JWZX01003147">
    <property type="protein sequence ID" value="KOO23898.1"/>
    <property type="molecule type" value="Genomic_DNA"/>
</dbReference>
<evidence type="ECO:0000256" key="1">
    <source>
        <dbReference type="SAM" id="MobiDB-lite"/>
    </source>
</evidence>
<feature type="chain" id="PRO_5005601770" description="ShKT domain-containing protein" evidence="2">
    <location>
        <begin position="20"/>
        <end position="481"/>
    </location>
</feature>
<feature type="compositionally biased region" description="Low complexity" evidence="1">
    <location>
        <begin position="170"/>
        <end position="182"/>
    </location>
</feature>
<organism evidence="4 5">
    <name type="scientific">Chrysochromulina tobinii</name>
    <dbReference type="NCBI Taxonomy" id="1460289"/>
    <lineage>
        <taxon>Eukaryota</taxon>
        <taxon>Haptista</taxon>
        <taxon>Haptophyta</taxon>
        <taxon>Prymnesiophyceae</taxon>
        <taxon>Prymnesiales</taxon>
        <taxon>Chrysochromulinaceae</taxon>
        <taxon>Chrysochromulina</taxon>
    </lineage>
</organism>
<sequence length="481" mass="52423">MCRRCILRWFLLLNEHVAAQPKWLAEHAQKLTTHTKASAAHHSIAATAPRSSSGMCSVILEEQLSRSPCIYNETYGCHDGVVWTRSCRGRFSCEGYGVSFRCGFPPSWTRLNCSCDGQYQECGDQSRPGEWGLGGIRACDGQGLLSARSCIVHDAHLPRLTGSRPPPDQPASAEQAADQPAAHTPSSTCSSGVARIAIGFYGSVRSLNLVIHTIQTNLLAPLRRTGGVDVFAYGLSGADIGGDTGPITLDPYPVRSPPPPPQGRTRRADRPSPRQPYTSLDGRAGANPAKCCTSPVPEPSMMGRCAMRASASFCSTGSLCPVACGRCIICPSHPMFSAYVSLRESLARDILNAPDPGCVDDHSSCEVWAETGECDRAVRFMNKSCKASCHVCNGGKPPPKKLLTPCQWLRHPDGECGHAALQKYLAACRVQLEDQANVDLRYRFEHRAQCNAQGRTVRNTGYTIRQLMNIYRERYTIREVI</sequence>
<evidence type="ECO:0000313" key="5">
    <source>
        <dbReference type="Proteomes" id="UP000037460"/>
    </source>
</evidence>
<feature type="signal peptide" evidence="2">
    <location>
        <begin position="1"/>
        <end position="19"/>
    </location>
</feature>